<evidence type="ECO:0000313" key="2">
    <source>
        <dbReference type="EMBL" id="MEM5534923.1"/>
    </source>
</evidence>
<reference evidence="2 3" key="1">
    <citation type="submission" date="2024-03" db="EMBL/GenBank/DDBJ databases">
        <title>Community enrichment and isolation of bacterial strains for fucoidan degradation.</title>
        <authorList>
            <person name="Sichert A."/>
        </authorList>
    </citation>
    <scope>NUCLEOTIDE SEQUENCE [LARGE SCALE GENOMIC DNA]</scope>
    <source>
        <strain evidence="2 3">AS76</strain>
    </source>
</reference>
<protein>
    <submittedName>
        <fullName evidence="2">NAD(P)-dependent oxidoreductase</fullName>
    </submittedName>
</protein>
<evidence type="ECO:0000313" key="3">
    <source>
        <dbReference type="Proteomes" id="UP001449225"/>
    </source>
</evidence>
<comment type="caution">
    <text evidence="2">The sequence shown here is derived from an EMBL/GenBank/DDBJ whole genome shotgun (WGS) entry which is preliminary data.</text>
</comment>
<dbReference type="Pfam" id="PF01370">
    <property type="entry name" value="Epimerase"/>
    <property type="match status" value="1"/>
</dbReference>
<accession>A0ABU9TMI6</accession>
<dbReference type="InterPro" id="IPR050177">
    <property type="entry name" value="Lipid_A_modif_metabolic_enz"/>
</dbReference>
<organism evidence="2 3">
    <name type="scientific">Neptuniibacter pectenicola</name>
    <dbReference type="NCBI Taxonomy" id="1806669"/>
    <lineage>
        <taxon>Bacteria</taxon>
        <taxon>Pseudomonadati</taxon>
        <taxon>Pseudomonadota</taxon>
        <taxon>Gammaproteobacteria</taxon>
        <taxon>Oceanospirillales</taxon>
        <taxon>Oceanospirillaceae</taxon>
        <taxon>Neptuniibacter</taxon>
    </lineage>
</organism>
<name>A0ABU9TMI6_9GAMM</name>
<feature type="domain" description="NAD-dependent epimerase/dehydratase" evidence="1">
    <location>
        <begin position="7"/>
        <end position="216"/>
    </location>
</feature>
<dbReference type="SUPFAM" id="SSF51735">
    <property type="entry name" value="NAD(P)-binding Rossmann-fold domains"/>
    <property type="match status" value="1"/>
</dbReference>
<dbReference type="InterPro" id="IPR036291">
    <property type="entry name" value="NAD(P)-bd_dom_sf"/>
</dbReference>
<keyword evidence="3" id="KW-1185">Reference proteome</keyword>
<dbReference type="InterPro" id="IPR001509">
    <property type="entry name" value="Epimerase_deHydtase"/>
</dbReference>
<dbReference type="EMBL" id="JBBMRA010000001">
    <property type="protein sequence ID" value="MEM5534923.1"/>
    <property type="molecule type" value="Genomic_DNA"/>
</dbReference>
<gene>
    <name evidence="2" type="ORF">WNY58_00835</name>
</gene>
<sequence>MKNINSVIVFGGSGFIGTHLIRELVRHNINVLSIDLKEPRERLENVEYRIGDVRNLKELNVTASYDVIYNFAAIHTTPGHEDIEYFDTNVFGALEVTNLARRLNCQEIVFTSSISPYGPGEDEKSEETLPAPTSAYGYSKLQAEEVHRQWYQENPERKLTIVRPAVVFGPGEGGNFTRLATMLRKGFFVYPGRKDTIKGAIYVKELLNAIEFARNHDSHYVLFNGCFSEKYTIENIVNIFIEGHFPQAKVFMVPRWCLMSIAKLCRIFNFLNIGIDPQRVLKLVQSTNIKPAWLEENRYQYKYDLKKALADWASESDFR</sequence>
<proteinExistence type="predicted"/>
<evidence type="ECO:0000259" key="1">
    <source>
        <dbReference type="Pfam" id="PF01370"/>
    </source>
</evidence>
<dbReference type="RefSeq" id="WP_342853405.1">
    <property type="nucleotide sequence ID" value="NZ_JBBMRA010000001.1"/>
</dbReference>
<dbReference type="CDD" id="cd08946">
    <property type="entry name" value="SDR_e"/>
    <property type="match status" value="1"/>
</dbReference>
<dbReference type="Proteomes" id="UP001449225">
    <property type="component" value="Unassembled WGS sequence"/>
</dbReference>
<dbReference type="Gene3D" id="3.40.50.720">
    <property type="entry name" value="NAD(P)-binding Rossmann-like Domain"/>
    <property type="match status" value="1"/>
</dbReference>
<dbReference type="PANTHER" id="PTHR43245:SF58">
    <property type="entry name" value="BLL5923 PROTEIN"/>
    <property type="match status" value="1"/>
</dbReference>
<dbReference type="PANTHER" id="PTHR43245">
    <property type="entry name" value="BIFUNCTIONAL POLYMYXIN RESISTANCE PROTEIN ARNA"/>
    <property type="match status" value="1"/>
</dbReference>